<evidence type="ECO:0008006" key="4">
    <source>
        <dbReference type="Google" id="ProtNLM"/>
    </source>
</evidence>
<dbReference type="EMBL" id="CP029187">
    <property type="protein sequence ID" value="AWI25077.1"/>
    <property type="molecule type" value="Genomic_DNA"/>
</dbReference>
<feature type="transmembrane region" description="Helical" evidence="1">
    <location>
        <begin position="329"/>
        <end position="349"/>
    </location>
</feature>
<feature type="transmembrane region" description="Helical" evidence="1">
    <location>
        <begin position="266"/>
        <end position="287"/>
    </location>
</feature>
<dbReference type="Proteomes" id="UP000244937">
    <property type="component" value="Chromosome"/>
</dbReference>
<feature type="transmembrane region" description="Helical" evidence="1">
    <location>
        <begin position="143"/>
        <end position="165"/>
    </location>
</feature>
<keyword evidence="1" id="KW-0472">Membrane</keyword>
<dbReference type="OrthoDB" id="1092558at2"/>
<proteinExistence type="predicted"/>
<feature type="transmembrane region" description="Helical" evidence="1">
    <location>
        <begin position="177"/>
        <end position="203"/>
    </location>
</feature>
<organism evidence="2 3">
    <name type="scientific">Flavobacterium pallidum</name>
    <dbReference type="NCBI Taxonomy" id="2172098"/>
    <lineage>
        <taxon>Bacteria</taxon>
        <taxon>Pseudomonadati</taxon>
        <taxon>Bacteroidota</taxon>
        <taxon>Flavobacteriia</taxon>
        <taxon>Flavobacteriales</taxon>
        <taxon>Flavobacteriaceae</taxon>
        <taxon>Flavobacterium</taxon>
    </lineage>
</organism>
<dbReference type="AlphaFoldDB" id="A0A2S1SFF6"/>
<dbReference type="KEGG" id="fpal:HYN49_03750"/>
<feature type="transmembrane region" description="Helical" evidence="1">
    <location>
        <begin position="361"/>
        <end position="381"/>
    </location>
</feature>
<sequence length="390" mass="45578">MKFFSKNHGVFELILVVLLISIFNHLTYVVATDIQLHAQFIKSYTDGQMPFQVNFLYYFTVYALSFYSKDLILLLFVSIYVLAAISYLKYYVAKKIIHSEIGTIAKKPIIVSSLAAFLLLVCFSLPSILYLDNIYYLANFPANIWHNSTIIFAMPFVILLFWNSLQQISDYKPTRTLVIILLIAVNIVIKPSFIFVYVVAYPLLNFLKYKFSRQFWINIIPVFVAFFFVILQYYYVFISAETVAKQSSVKIDFFNVLAHWTGSTHWYQILLIVVSTIISSYLFPIVFLAKNRRLLKQDMVFFAVLCTVVGLLIFYALSETGEREFDGNFIWQTFMCSFLLFFVCIIQLLKSIFTNPLGWRAHKIEIVAFLLHLISGIYYFYRLTFLDTYN</sequence>
<name>A0A2S1SFF6_9FLAO</name>
<keyword evidence="1" id="KW-1133">Transmembrane helix</keyword>
<evidence type="ECO:0000313" key="3">
    <source>
        <dbReference type="Proteomes" id="UP000244937"/>
    </source>
</evidence>
<feature type="transmembrane region" description="Helical" evidence="1">
    <location>
        <begin position="299"/>
        <end position="317"/>
    </location>
</feature>
<evidence type="ECO:0000256" key="1">
    <source>
        <dbReference type="SAM" id="Phobius"/>
    </source>
</evidence>
<protein>
    <recommendedName>
        <fullName evidence="4">Beta-carotene 15,15'-monooxygenase</fullName>
    </recommendedName>
</protein>
<dbReference type="RefSeq" id="WP_108902872.1">
    <property type="nucleotide sequence ID" value="NZ_CP029187.1"/>
</dbReference>
<accession>A0A2S1SFF6</accession>
<keyword evidence="1" id="KW-0812">Transmembrane</keyword>
<evidence type="ECO:0000313" key="2">
    <source>
        <dbReference type="EMBL" id="AWI25077.1"/>
    </source>
</evidence>
<gene>
    <name evidence="2" type="ORF">HYN49_03750</name>
</gene>
<feature type="transmembrane region" description="Helical" evidence="1">
    <location>
        <begin position="55"/>
        <end position="88"/>
    </location>
</feature>
<feature type="transmembrane region" description="Helical" evidence="1">
    <location>
        <begin position="215"/>
        <end position="236"/>
    </location>
</feature>
<reference evidence="2 3" key="1">
    <citation type="submission" date="2018-05" db="EMBL/GenBank/DDBJ databases">
        <title>Genome sequencing of Flavobacterium sp. HYN0049.</title>
        <authorList>
            <person name="Yi H."/>
            <person name="Baek C."/>
        </authorList>
    </citation>
    <scope>NUCLEOTIDE SEQUENCE [LARGE SCALE GENOMIC DNA]</scope>
    <source>
        <strain evidence="2 3">HYN0049</strain>
    </source>
</reference>
<keyword evidence="3" id="KW-1185">Reference proteome</keyword>
<feature type="transmembrane region" description="Helical" evidence="1">
    <location>
        <begin position="109"/>
        <end position="131"/>
    </location>
</feature>